<dbReference type="Pfam" id="PF01381">
    <property type="entry name" value="HTH_3"/>
    <property type="match status" value="1"/>
</dbReference>
<dbReference type="GO" id="GO:0003677">
    <property type="term" value="F:DNA binding"/>
    <property type="evidence" value="ECO:0007669"/>
    <property type="project" value="UniProtKB-KW"/>
</dbReference>
<evidence type="ECO:0000259" key="2">
    <source>
        <dbReference type="PROSITE" id="PS50943"/>
    </source>
</evidence>
<feature type="domain" description="HTH cro/C1-type" evidence="2">
    <location>
        <begin position="5"/>
        <end position="59"/>
    </location>
</feature>
<dbReference type="InterPro" id="IPR010982">
    <property type="entry name" value="Lambda_DNA-bd_dom_sf"/>
</dbReference>
<protein>
    <submittedName>
        <fullName evidence="3">Helix-turn-helix transcriptional regulator</fullName>
    </submittedName>
</protein>
<dbReference type="PANTHER" id="PTHR46558">
    <property type="entry name" value="TRACRIPTIONAL REGULATORY PROTEIN-RELATED-RELATED"/>
    <property type="match status" value="1"/>
</dbReference>
<dbReference type="RefSeq" id="WP_173197684.1">
    <property type="nucleotide sequence ID" value="NZ_JABFCX010000002.1"/>
</dbReference>
<keyword evidence="4" id="KW-1185">Reference proteome</keyword>
<dbReference type="PANTHER" id="PTHR46558:SF4">
    <property type="entry name" value="DNA-BIDING PHAGE PROTEIN"/>
    <property type="match status" value="1"/>
</dbReference>
<reference evidence="3 4" key="1">
    <citation type="submission" date="2020-05" db="EMBL/GenBank/DDBJ databases">
        <title>Parvularcula mediterraneae sp. nov., isolated from polypropylene straw from shallow seawater of the seashore of Laganas in Zakynthos island, Greece.</title>
        <authorList>
            <person name="Szabo I."/>
            <person name="Al-Omari J."/>
            <person name="Rado J."/>
            <person name="Szerdahelyi G.S."/>
        </authorList>
    </citation>
    <scope>NUCLEOTIDE SEQUENCE [LARGE SCALE GENOMIC DNA]</scope>
    <source>
        <strain evidence="3 4">ZS-1/3</strain>
    </source>
</reference>
<accession>A0A7Y3RKR6</accession>
<dbReference type="SUPFAM" id="SSF47413">
    <property type="entry name" value="lambda repressor-like DNA-binding domains"/>
    <property type="match status" value="1"/>
</dbReference>
<evidence type="ECO:0000256" key="1">
    <source>
        <dbReference type="ARBA" id="ARBA00023125"/>
    </source>
</evidence>
<keyword evidence="1" id="KW-0238">DNA-binding</keyword>
<evidence type="ECO:0000313" key="4">
    <source>
        <dbReference type="Proteomes" id="UP000536835"/>
    </source>
</evidence>
<comment type="caution">
    <text evidence="3">The sequence shown here is derived from an EMBL/GenBank/DDBJ whole genome shotgun (WGS) entry which is preliminary data.</text>
</comment>
<dbReference type="InterPro" id="IPR001387">
    <property type="entry name" value="Cro/C1-type_HTH"/>
</dbReference>
<dbReference type="PROSITE" id="PS50943">
    <property type="entry name" value="HTH_CROC1"/>
    <property type="match status" value="1"/>
</dbReference>
<dbReference type="CDD" id="cd00093">
    <property type="entry name" value="HTH_XRE"/>
    <property type="match status" value="1"/>
</dbReference>
<organism evidence="3 4">
    <name type="scientific">Parvularcula mediterranea</name>
    <dbReference type="NCBI Taxonomy" id="2732508"/>
    <lineage>
        <taxon>Bacteria</taxon>
        <taxon>Pseudomonadati</taxon>
        <taxon>Pseudomonadota</taxon>
        <taxon>Alphaproteobacteria</taxon>
        <taxon>Parvularculales</taxon>
        <taxon>Parvularculaceae</taxon>
        <taxon>Parvularcula</taxon>
    </lineage>
</organism>
<dbReference type="Gene3D" id="1.10.260.40">
    <property type="entry name" value="lambda repressor-like DNA-binding domains"/>
    <property type="match status" value="1"/>
</dbReference>
<dbReference type="SMART" id="SM00530">
    <property type="entry name" value="HTH_XRE"/>
    <property type="match status" value="1"/>
</dbReference>
<evidence type="ECO:0000313" key="3">
    <source>
        <dbReference type="EMBL" id="NNU15883.1"/>
    </source>
</evidence>
<sequence length="65" mass="7367">MKNRIKELREAEGWSQGALGEKVGVSRQAINAVERGKHIPTLQLAFKFAKTFGLRIEEIFVPQEN</sequence>
<proteinExistence type="predicted"/>
<dbReference type="Proteomes" id="UP000536835">
    <property type="component" value="Unassembled WGS sequence"/>
</dbReference>
<name>A0A7Y3RKR6_9PROT</name>
<dbReference type="AlphaFoldDB" id="A0A7Y3RKR6"/>
<dbReference type="EMBL" id="JABFCX010000002">
    <property type="protein sequence ID" value="NNU15883.1"/>
    <property type="molecule type" value="Genomic_DNA"/>
</dbReference>
<gene>
    <name evidence="3" type="ORF">HK107_06050</name>
</gene>